<proteinExistence type="inferred from homology"/>
<evidence type="ECO:0000256" key="6">
    <source>
        <dbReference type="ARBA" id="ARBA00023136"/>
    </source>
</evidence>
<dbReference type="InterPro" id="IPR043148">
    <property type="entry name" value="TagF_C"/>
</dbReference>
<dbReference type="InterPro" id="IPR043149">
    <property type="entry name" value="TagF_N"/>
</dbReference>
<dbReference type="Pfam" id="PF00535">
    <property type="entry name" value="Glycos_transf_2"/>
    <property type="match status" value="1"/>
</dbReference>
<dbReference type="InterPro" id="IPR051612">
    <property type="entry name" value="Teichoic_Acid_Biosynth"/>
</dbReference>
<dbReference type="RefSeq" id="WP_023015598.1">
    <property type="nucleotide sequence ID" value="NZ_AXDY01000005.1"/>
</dbReference>
<comment type="similarity">
    <text evidence="2">Belongs to the CDP-glycerol glycerophosphotransferase family.</text>
</comment>
<sequence length="724" mass="85080">MNELTVIITYYNSEDYIQACIESLKQQRNQDFNVIIVNDGSTDGSQALLEDTLKNYDKKVEVINFEQNQGHAHARNVAMSHVETPYFMFLDADDELASYAIQFYLKTVNGLDALIAPINKFTLNQPQYIDQNKIRLEYMNAETNPNSFLRKNTACNILFKTAIVQAHQLQFDEALKTYVDNSFVVDYLTYAERFVRILGFPFYFRGEVYDPFETEQLTQQAFDQLFEDYADAYLHTVQKVKNKKVRQFMTHKMASMIRNGFDPANKQNAYHYAQHQDTLIQLAQKLKWHLLQETDGGSLFKVEMLALMFNQPDAAIAINKYRGMLRHVKNVVMRNKNKNRSMYQLTDAPENVSNKTIVFETFGGKNYSDSPKYIYEYMQKYYPYYNYIWVLKNPAKTYVPGNATKVKKGSKAYYEAYSKAHYWVTNARTPLYINKKENQTYIQTWHGTPLKRLANDMKVVRMPGTTTPAYKRNFREETERWDYLVSPNRYSTEIFESAFWMDRDRVLEIGYPRNDVLVNRQNDTEYLKDIREKLNIPKDKKVITYAPTWRDDEFIKKGQYLFNLKIDLDNLYKQLGDDYVILLRMHYLIANALDLSGYENFAIDVSDYDDVSEIFLISDALITDYSSVMFDYGILKRPQFFFAYDIEKYGKGLRGFYMDYHNDLPGPIFTDAHKLAESLKDLPKVQAEYQDKIDAFYNRFCSIENGKASEYIGELIHQGIEEKE</sequence>
<reference evidence="8 9" key="1">
    <citation type="journal article" date="2013" name="Genome Announc.">
        <title>Draft Genome Sequence of Staphylococcus simulans UMC-CNS-990, Isolated from a Case of Chronic Bovine Mastitis.</title>
        <authorList>
            <person name="Calcutt M.J."/>
            <person name="Foecking M.F."/>
            <person name="Hsieh H.Y."/>
            <person name="Perry J."/>
            <person name="Stewart G.C."/>
            <person name="Middleton J.R."/>
        </authorList>
    </citation>
    <scope>NUCLEOTIDE SEQUENCE [LARGE SCALE GENOMIC DNA]</scope>
    <source>
        <strain evidence="8 9">UMC-CNS-990</strain>
    </source>
</reference>
<feature type="domain" description="Glycosyltransferase 2-like" evidence="7">
    <location>
        <begin position="5"/>
        <end position="118"/>
    </location>
</feature>
<dbReference type="Proteomes" id="UP000017131">
    <property type="component" value="Unassembled WGS sequence"/>
</dbReference>
<evidence type="ECO:0000313" key="9">
    <source>
        <dbReference type="Proteomes" id="UP000017131"/>
    </source>
</evidence>
<dbReference type="InterPro" id="IPR001173">
    <property type="entry name" value="Glyco_trans_2-like"/>
</dbReference>
<dbReference type="CDD" id="cd00761">
    <property type="entry name" value="Glyco_tranf_GTA_type"/>
    <property type="match status" value="1"/>
</dbReference>
<evidence type="ECO:0000256" key="1">
    <source>
        <dbReference type="ARBA" id="ARBA00004202"/>
    </source>
</evidence>
<dbReference type="PANTHER" id="PTHR37316">
    <property type="entry name" value="TEICHOIC ACID GLYCEROL-PHOSPHATE PRIMASE"/>
    <property type="match status" value="1"/>
</dbReference>
<dbReference type="Pfam" id="PF04464">
    <property type="entry name" value="Glyphos_transf"/>
    <property type="match status" value="1"/>
</dbReference>
<comment type="caution">
    <text evidence="8">The sequence shown here is derived from an EMBL/GenBank/DDBJ whole genome shotgun (WGS) entry which is preliminary data.</text>
</comment>
<dbReference type="SUPFAM" id="SSF53756">
    <property type="entry name" value="UDP-Glycosyltransferase/glycogen phosphorylase"/>
    <property type="match status" value="1"/>
</dbReference>
<keyword evidence="9" id="KW-1185">Reference proteome</keyword>
<dbReference type="GeneID" id="77330543"/>
<protein>
    <submittedName>
        <fullName evidence="8">Glycerophosphate transferase</fullName>
    </submittedName>
</protein>
<dbReference type="InterPro" id="IPR007554">
    <property type="entry name" value="Glycerophosphate_synth"/>
</dbReference>
<evidence type="ECO:0000256" key="5">
    <source>
        <dbReference type="ARBA" id="ARBA00022944"/>
    </source>
</evidence>
<evidence type="ECO:0000256" key="3">
    <source>
        <dbReference type="ARBA" id="ARBA00022475"/>
    </source>
</evidence>
<dbReference type="Gene3D" id="3.40.50.12580">
    <property type="match status" value="1"/>
</dbReference>
<accession>A0ABN0PDL3</accession>
<keyword evidence="6" id="KW-0472">Membrane</keyword>
<keyword evidence="3" id="KW-1003">Cell membrane</keyword>
<comment type="subcellular location">
    <subcellularLocation>
        <location evidence="1">Cell membrane</location>
        <topology evidence="1">Peripheral membrane protein</topology>
    </subcellularLocation>
</comment>
<keyword evidence="4 8" id="KW-0808">Transferase</keyword>
<dbReference type="SUPFAM" id="SSF53448">
    <property type="entry name" value="Nucleotide-diphospho-sugar transferases"/>
    <property type="match status" value="1"/>
</dbReference>
<evidence type="ECO:0000313" key="8">
    <source>
        <dbReference type="EMBL" id="ERS93498.1"/>
    </source>
</evidence>
<name>A0ABN0PDL3_STASI</name>
<dbReference type="PANTHER" id="PTHR37316:SF3">
    <property type="entry name" value="TEICHOIC ACID GLYCEROL-PHOSPHATE TRANSFERASE"/>
    <property type="match status" value="1"/>
</dbReference>
<evidence type="ECO:0000256" key="4">
    <source>
        <dbReference type="ARBA" id="ARBA00022679"/>
    </source>
</evidence>
<dbReference type="GO" id="GO:0016740">
    <property type="term" value="F:transferase activity"/>
    <property type="evidence" value="ECO:0007669"/>
    <property type="project" value="UniProtKB-KW"/>
</dbReference>
<gene>
    <name evidence="8" type="ORF">SSIM_07275</name>
</gene>
<dbReference type="Gene3D" id="3.90.550.10">
    <property type="entry name" value="Spore Coat Polysaccharide Biosynthesis Protein SpsA, Chain A"/>
    <property type="match status" value="1"/>
</dbReference>
<keyword evidence="5" id="KW-0777">Teichoic acid biosynthesis</keyword>
<dbReference type="Gene3D" id="3.40.50.11820">
    <property type="match status" value="1"/>
</dbReference>
<evidence type="ECO:0000259" key="7">
    <source>
        <dbReference type="Pfam" id="PF00535"/>
    </source>
</evidence>
<dbReference type="InterPro" id="IPR029044">
    <property type="entry name" value="Nucleotide-diphossugar_trans"/>
</dbReference>
<dbReference type="EMBL" id="AXDY01000005">
    <property type="protein sequence ID" value="ERS93498.1"/>
    <property type="molecule type" value="Genomic_DNA"/>
</dbReference>
<organism evidence="8 9">
    <name type="scientific">Staphylococcus simulans UMC-CNS-990</name>
    <dbReference type="NCBI Taxonomy" id="1405498"/>
    <lineage>
        <taxon>Bacteria</taxon>
        <taxon>Bacillati</taxon>
        <taxon>Bacillota</taxon>
        <taxon>Bacilli</taxon>
        <taxon>Bacillales</taxon>
        <taxon>Staphylococcaceae</taxon>
        <taxon>Staphylococcus</taxon>
    </lineage>
</organism>
<evidence type="ECO:0000256" key="2">
    <source>
        <dbReference type="ARBA" id="ARBA00010488"/>
    </source>
</evidence>